<evidence type="ECO:0008006" key="4">
    <source>
        <dbReference type="Google" id="ProtNLM"/>
    </source>
</evidence>
<organism evidence="2 3">
    <name type="scientific">Rubinisphaera italica</name>
    <dbReference type="NCBI Taxonomy" id="2527969"/>
    <lineage>
        <taxon>Bacteria</taxon>
        <taxon>Pseudomonadati</taxon>
        <taxon>Planctomycetota</taxon>
        <taxon>Planctomycetia</taxon>
        <taxon>Planctomycetales</taxon>
        <taxon>Planctomycetaceae</taxon>
        <taxon>Rubinisphaera</taxon>
    </lineage>
</organism>
<feature type="chain" id="PRO_5022774253" description="Cytochrome C" evidence="1">
    <location>
        <begin position="22"/>
        <end position="165"/>
    </location>
</feature>
<protein>
    <recommendedName>
        <fullName evidence="4">Cytochrome C</fullName>
    </recommendedName>
</protein>
<sequence precursor="true">MFRHYLLIVTGLFVVAGASFAAEKLRMTAAELEDHQSSMMLAKLASSQKITNGLVTKDFEEISQGAKELVSICMATEWAAHKDQIYAHHRIEMQKQAEKLEQMARQKNLEGAAFVYMNSLTTCINCHEYCRDVLRIADDPEKSRVVPIPTHDVEVRLPMDVPVRQ</sequence>
<keyword evidence="3" id="KW-1185">Reference proteome</keyword>
<reference evidence="2 3" key="1">
    <citation type="submission" date="2019-02" db="EMBL/GenBank/DDBJ databases">
        <title>Deep-cultivation of Planctomycetes and their phenomic and genomic characterization uncovers novel biology.</title>
        <authorList>
            <person name="Wiegand S."/>
            <person name="Jogler M."/>
            <person name="Boedeker C."/>
            <person name="Pinto D."/>
            <person name="Vollmers J."/>
            <person name="Rivas-Marin E."/>
            <person name="Kohn T."/>
            <person name="Peeters S.H."/>
            <person name="Heuer A."/>
            <person name="Rast P."/>
            <person name="Oberbeckmann S."/>
            <person name="Bunk B."/>
            <person name="Jeske O."/>
            <person name="Meyerdierks A."/>
            <person name="Storesund J.E."/>
            <person name="Kallscheuer N."/>
            <person name="Luecker S."/>
            <person name="Lage O.M."/>
            <person name="Pohl T."/>
            <person name="Merkel B.J."/>
            <person name="Hornburger P."/>
            <person name="Mueller R.-W."/>
            <person name="Bruemmer F."/>
            <person name="Labrenz M."/>
            <person name="Spormann A.M."/>
            <person name="Op Den Camp H."/>
            <person name="Overmann J."/>
            <person name="Amann R."/>
            <person name="Jetten M.S.M."/>
            <person name="Mascher T."/>
            <person name="Medema M.H."/>
            <person name="Devos D.P."/>
            <person name="Kaster A.-K."/>
            <person name="Ovreas L."/>
            <person name="Rohde M."/>
            <person name="Galperin M.Y."/>
            <person name="Jogler C."/>
        </authorList>
    </citation>
    <scope>NUCLEOTIDE SEQUENCE [LARGE SCALE GENOMIC DNA]</scope>
    <source>
        <strain evidence="2 3">Pan54</strain>
    </source>
</reference>
<gene>
    <name evidence="2" type="ORF">Pan54_42930</name>
</gene>
<dbReference type="AlphaFoldDB" id="A0A5C5XKS5"/>
<evidence type="ECO:0000313" key="2">
    <source>
        <dbReference type="EMBL" id="TWT63540.1"/>
    </source>
</evidence>
<accession>A0A5C5XKS5</accession>
<dbReference type="Proteomes" id="UP000316095">
    <property type="component" value="Unassembled WGS sequence"/>
</dbReference>
<evidence type="ECO:0000313" key="3">
    <source>
        <dbReference type="Proteomes" id="UP000316095"/>
    </source>
</evidence>
<evidence type="ECO:0000256" key="1">
    <source>
        <dbReference type="SAM" id="SignalP"/>
    </source>
</evidence>
<dbReference type="OrthoDB" id="286349at2"/>
<keyword evidence="1" id="KW-0732">Signal</keyword>
<proteinExistence type="predicted"/>
<dbReference type="RefSeq" id="WP_146505270.1">
    <property type="nucleotide sequence ID" value="NZ_SJPG01000001.1"/>
</dbReference>
<name>A0A5C5XKS5_9PLAN</name>
<comment type="caution">
    <text evidence="2">The sequence shown here is derived from an EMBL/GenBank/DDBJ whole genome shotgun (WGS) entry which is preliminary data.</text>
</comment>
<dbReference type="EMBL" id="SJPG01000001">
    <property type="protein sequence ID" value="TWT63540.1"/>
    <property type="molecule type" value="Genomic_DNA"/>
</dbReference>
<feature type="signal peptide" evidence="1">
    <location>
        <begin position="1"/>
        <end position="21"/>
    </location>
</feature>